<dbReference type="RefSeq" id="WP_353073069.1">
    <property type="nucleotide sequence ID" value="NZ_CP132938.1"/>
</dbReference>
<dbReference type="SUPFAM" id="SSF117396">
    <property type="entry name" value="TM1631-like"/>
    <property type="match status" value="1"/>
</dbReference>
<proteinExistence type="predicted"/>
<dbReference type="Gene3D" id="3.20.20.410">
    <property type="entry name" value="Protein of unknown function UPF0759"/>
    <property type="match status" value="1"/>
</dbReference>
<evidence type="ECO:0000313" key="1">
    <source>
        <dbReference type="EMBL" id="XCB23483.1"/>
    </source>
</evidence>
<protein>
    <submittedName>
        <fullName evidence="1">DUF72 domain-containing protein</fullName>
    </submittedName>
</protein>
<reference evidence="1" key="1">
    <citation type="submission" date="2023-08" db="EMBL/GenBank/DDBJ databases">
        <authorList>
            <person name="Messyasz A."/>
            <person name="Mannisto M.K."/>
            <person name="Kerkhof L.J."/>
            <person name="Haggblom M."/>
        </authorList>
    </citation>
    <scope>NUCLEOTIDE SEQUENCE</scope>
    <source>
        <strain evidence="1">M8UP39</strain>
    </source>
</reference>
<dbReference type="PANTHER" id="PTHR30348:SF14">
    <property type="entry name" value="BLR8050 PROTEIN"/>
    <property type="match status" value="1"/>
</dbReference>
<sequence length="246" mass="27351">MASNRSMNHLRIGTAGWSIPKQYLDVPPQGTHLNRYSQIFNCAEINSSFYRSHRLSTWAKWADSVPEDFQFSVKAPKAITHDAKLACEPAQLQIFLAEANTLAQRLGPILFQLPPSSAFNPSVATEFFARLRDLHQGAIVLEPRHPTWFVSEADYLLNSFRISRVAADPARVPAAAQAAGWSQLIYCRLHGSPHTYYSAYPESYLRSLAAAIATHKTRETWCVFDNTASGAAFGDAQILQRLLSAA</sequence>
<dbReference type="Pfam" id="PF01904">
    <property type="entry name" value="DUF72"/>
    <property type="match status" value="1"/>
</dbReference>
<dbReference type="KEGG" id="tgi:RBB81_06050"/>
<dbReference type="PANTHER" id="PTHR30348">
    <property type="entry name" value="UNCHARACTERIZED PROTEIN YECE"/>
    <property type="match status" value="1"/>
</dbReference>
<name>A0AAU7Z4P8_9BACT</name>
<dbReference type="InterPro" id="IPR036520">
    <property type="entry name" value="UPF0759_sf"/>
</dbReference>
<accession>A0AAU7Z4P8</accession>
<organism evidence="1">
    <name type="scientific">Tunturiibacter gelidiferens</name>
    <dbReference type="NCBI Taxonomy" id="3069689"/>
    <lineage>
        <taxon>Bacteria</taxon>
        <taxon>Pseudomonadati</taxon>
        <taxon>Acidobacteriota</taxon>
        <taxon>Terriglobia</taxon>
        <taxon>Terriglobales</taxon>
        <taxon>Acidobacteriaceae</taxon>
        <taxon>Tunturiibacter</taxon>
    </lineage>
</organism>
<reference evidence="1" key="2">
    <citation type="journal article" date="2024" name="Environ. Microbiol.">
        <title>Genome analysis and description of Tunturibacter gen. nov. expands the diversity of Terriglobia in tundra soils.</title>
        <authorList>
            <person name="Messyasz A."/>
            <person name="Mannisto M.K."/>
            <person name="Kerkhof L.J."/>
            <person name="Haggblom M.M."/>
        </authorList>
    </citation>
    <scope>NUCLEOTIDE SEQUENCE</scope>
    <source>
        <strain evidence="1">M8UP39</strain>
    </source>
</reference>
<dbReference type="InterPro" id="IPR002763">
    <property type="entry name" value="DUF72"/>
</dbReference>
<dbReference type="EMBL" id="CP132938">
    <property type="protein sequence ID" value="XCB23483.1"/>
    <property type="molecule type" value="Genomic_DNA"/>
</dbReference>
<dbReference type="AlphaFoldDB" id="A0AAU7Z4P8"/>
<gene>
    <name evidence="1" type="ORF">RBB81_06050</name>
</gene>